<name>A0A2N0RJL4_9GLOM</name>
<dbReference type="Proteomes" id="UP000232688">
    <property type="component" value="Unassembled WGS sequence"/>
</dbReference>
<accession>A0A2N0RJL4</accession>
<feature type="non-terminal residue" evidence="1">
    <location>
        <position position="82"/>
    </location>
</feature>
<comment type="caution">
    <text evidence="1">The sequence shown here is derived from an EMBL/GenBank/DDBJ whole genome shotgun (WGS) entry which is preliminary data.</text>
</comment>
<dbReference type="VEuPathDB" id="FungiDB:RhiirA1_422651"/>
<reference evidence="1 2" key="1">
    <citation type="submission" date="2017-10" db="EMBL/GenBank/DDBJ databases">
        <title>Extensive intraspecific genome diversity in a model arbuscular mycorrhizal fungus.</title>
        <authorList>
            <person name="Chen E.C.H."/>
            <person name="Morin E."/>
            <person name="Baudet D."/>
            <person name="Noel J."/>
            <person name="Ndikumana S."/>
            <person name="Charron P."/>
            <person name="St-Onge C."/>
            <person name="Giorgi J."/>
            <person name="Grigoriev I.V."/>
            <person name="Roux C."/>
            <person name="Martin F.M."/>
            <person name="Corradi N."/>
        </authorList>
    </citation>
    <scope>NUCLEOTIDE SEQUENCE [LARGE SCALE GENOMIC DNA]</scope>
    <source>
        <strain evidence="1 2">A1</strain>
    </source>
</reference>
<protein>
    <submittedName>
        <fullName evidence="1">Uncharacterized protein</fullName>
    </submittedName>
</protein>
<evidence type="ECO:0000313" key="1">
    <source>
        <dbReference type="EMBL" id="PKC63479.1"/>
    </source>
</evidence>
<sequence>MQINSNNNYIQNDNKIKIIQQVNKHNIDYIDDEDAIDNNPNLHSEEQDELEIPDVDSKLLYKFFSTIIFYNYYSYFSYPELF</sequence>
<dbReference type="EMBL" id="LLXH01000733">
    <property type="protein sequence ID" value="PKC63479.1"/>
    <property type="molecule type" value="Genomic_DNA"/>
</dbReference>
<evidence type="ECO:0000313" key="2">
    <source>
        <dbReference type="Proteomes" id="UP000232688"/>
    </source>
</evidence>
<gene>
    <name evidence="1" type="ORF">RhiirA1_422651</name>
</gene>
<proteinExistence type="predicted"/>
<dbReference type="AlphaFoldDB" id="A0A2N0RJL4"/>
<organism evidence="1 2">
    <name type="scientific">Rhizophagus irregularis</name>
    <dbReference type="NCBI Taxonomy" id="588596"/>
    <lineage>
        <taxon>Eukaryota</taxon>
        <taxon>Fungi</taxon>
        <taxon>Fungi incertae sedis</taxon>
        <taxon>Mucoromycota</taxon>
        <taxon>Glomeromycotina</taxon>
        <taxon>Glomeromycetes</taxon>
        <taxon>Glomerales</taxon>
        <taxon>Glomeraceae</taxon>
        <taxon>Rhizophagus</taxon>
    </lineage>
</organism>
<reference evidence="1 2" key="2">
    <citation type="submission" date="2017-10" db="EMBL/GenBank/DDBJ databases">
        <title>Genome analyses suggest a sexual origin of heterokaryosis in a supposedly ancient asexual fungus.</title>
        <authorList>
            <person name="Corradi N."/>
            <person name="Sedzielewska K."/>
            <person name="Noel J."/>
            <person name="Charron P."/>
            <person name="Farinelli L."/>
            <person name="Marton T."/>
            <person name="Kruger M."/>
            <person name="Pelin A."/>
            <person name="Brachmann A."/>
            <person name="Corradi N."/>
        </authorList>
    </citation>
    <scope>NUCLEOTIDE SEQUENCE [LARGE SCALE GENOMIC DNA]</scope>
    <source>
        <strain evidence="1 2">A1</strain>
    </source>
</reference>